<dbReference type="Proteomes" id="UP001596266">
    <property type="component" value="Unassembled WGS sequence"/>
</dbReference>
<gene>
    <name evidence="1" type="ORF">ACFP57_13580</name>
</gene>
<comment type="caution">
    <text evidence="1">The sequence shown here is derived from an EMBL/GenBank/DDBJ whole genome shotgun (WGS) entry which is preliminary data.</text>
</comment>
<dbReference type="RefSeq" id="WP_343886831.1">
    <property type="nucleotide sequence ID" value="NZ_BAAAKI010000024.1"/>
</dbReference>
<evidence type="ECO:0000313" key="1">
    <source>
        <dbReference type="EMBL" id="MFC6398007.1"/>
    </source>
</evidence>
<name>A0ABW1X773_9ACTN</name>
<reference evidence="2" key="1">
    <citation type="journal article" date="2019" name="Int. J. Syst. Evol. Microbiol.">
        <title>The Global Catalogue of Microorganisms (GCM) 10K type strain sequencing project: providing services to taxonomists for standard genome sequencing and annotation.</title>
        <authorList>
            <consortium name="The Broad Institute Genomics Platform"/>
            <consortium name="The Broad Institute Genome Sequencing Center for Infectious Disease"/>
            <person name="Wu L."/>
            <person name="Ma J."/>
        </authorList>
    </citation>
    <scope>NUCLEOTIDE SEQUENCE [LARGE SCALE GENOMIC DNA]</scope>
    <source>
        <strain evidence="2">CGMCC 1.15277</strain>
    </source>
</reference>
<sequence>MAEEVPFLNLDGRVGYLYERGYFPRGSVTDEHRERLGSMNFHYFLGYARNYRMLTAQGLPCIQQPIPDDVFRVIDRDHEVAKLLYQGLRQAEWNLRSLAVEHYCGAHDPCGSFLREQQYVCTSSGSETEMVRGIINSVLRHGEPFVEDHIAAQASQRGAERPKKYDQLRHDELVGYIEDLPLWSVIDSFSLGLLSRFITQCDKPSDPDDAVWKKVADGLAIRHPVFLTNIESLTVLRNLVSHHARMWMRPTTVTPKKPKVFTKALRDADAKSMEVAFANVALFQGPRLARSYLDEVLALVACDPLYEHGVSKVRPTKV</sequence>
<protein>
    <submittedName>
        <fullName evidence="1">Abi family protein</fullName>
    </submittedName>
</protein>
<proteinExistence type="predicted"/>
<accession>A0ABW1X773</accession>
<keyword evidence="2" id="KW-1185">Reference proteome</keyword>
<organism evidence="1 2">
    <name type="scientific">Luteococcus sanguinis</name>
    <dbReference type="NCBI Taxonomy" id="174038"/>
    <lineage>
        <taxon>Bacteria</taxon>
        <taxon>Bacillati</taxon>
        <taxon>Actinomycetota</taxon>
        <taxon>Actinomycetes</taxon>
        <taxon>Propionibacteriales</taxon>
        <taxon>Propionibacteriaceae</taxon>
        <taxon>Luteococcus</taxon>
    </lineage>
</organism>
<dbReference type="InterPro" id="IPR011664">
    <property type="entry name" value="Abi_system_AbiD/AbiF-like"/>
</dbReference>
<dbReference type="Pfam" id="PF07751">
    <property type="entry name" value="Abi_2"/>
    <property type="match status" value="1"/>
</dbReference>
<evidence type="ECO:0000313" key="2">
    <source>
        <dbReference type="Proteomes" id="UP001596266"/>
    </source>
</evidence>
<dbReference type="EMBL" id="JBHSUA010000025">
    <property type="protein sequence ID" value="MFC6398007.1"/>
    <property type="molecule type" value="Genomic_DNA"/>
</dbReference>